<dbReference type="eggNOG" id="COG0642">
    <property type="taxonomic scope" value="Bacteria"/>
</dbReference>
<dbReference type="InterPro" id="IPR001610">
    <property type="entry name" value="PAC"/>
</dbReference>
<dbReference type="EMBL" id="CP003630">
    <property type="protein sequence ID" value="AFZ16509.1"/>
    <property type="molecule type" value="Genomic_DNA"/>
</dbReference>
<evidence type="ECO:0000256" key="9">
    <source>
        <dbReference type="SAM" id="Coils"/>
    </source>
</evidence>
<dbReference type="Pfam" id="PF00989">
    <property type="entry name" value="PAS"/>
    <property type="match status" value="1"/>
</dbReference>
<keyword evidence="8" id="KW-0902">Two-component regulatory system</keyword>
<keyword evidence="5" id="KW-0547">Nucleotide-binding</keyword>
<name>K9W9Q9_9CYAN</name>
<keyword evidence="3" id="KW-0597">Phosphoprotein</keyword>
<dbReference type="InterPro" id="IPR005467">
    <property type="entry name" value="His_kinase_dom"/>
</dbReference>
<reference evidence="14 15" key="1">
    <citation type="submission" date="2012-06" db="EMBL/GenBank/DDBJ databases">
        <title>Finished chromosome of genome of Microcoleus sp. PCC 7113.</title>
        <authorList>
            <consortium name="US DOE Joint Genome Institute"/>
            <person name="Gugger M."/>
            <person name="Coursin T."/>
            <person name="Rippka R."/>
            <person name="Tandeau De Marsac N."/>
            <person name="Huntemann M."/>
            <person name="Wei C.-L."/>
            <person name="Han J."/>
            <person name="Detter J.C."/>
            <person name="Han C."/>
            <person name="Tapia R."/>
            <person name="Chen A."/>
            <person name="Kyrpides N."/>
            <person name="Mavromatis K."/>
            <person name="Markowitz V."/>
            <person name="Szeto E."/>
            <person name="Ivanova N."/>
            <person name="Pagani I."/>
            <person name="Pati A."/>
            <person name="Goodwin L."/>
            <person name="Nordberg H.P."/>
            <person name="Cantor M.N."/>
            <person name="Hua S.X."/>
            <person name="Woyke T."/>
            <person name="Kerfeld C.A."/>
        </authorList>
    </citation>
    <scope>NUCLEOTIDE SEQUENCE [LARGE SCALE GENOMIC DNA]</scope>
    <source>
        <strain evidence="14 15">PCC 7113</strain>
    </source>
</reference>
<protein>
    <recommendedName>
        <fullName evidence="2">histidine kinase</fullName>
        <ecNumber evidence="2">2.7.13.3</ecNumber>
    </recommendedName>
</protein>
<dbReference type="InterPro" id="IPR004358">
    <property type="entry name" value="Sig_transdc_His_kin-like_C"/>
</dbReference>
<dbReference type="Pfam" id="PF08447">
    <property type="entry name" value="PAS_3"/>
    <property type="match status" value="1"/>
</dbReference>
<evidence type="ECO:0000256" key="1">
    <source>
        <dbReference type="ARBA" id="ARBA00000085"/>
    </source>
</evidence>
<dbReference type="EC" id="2.7.13.3" evidence="2"/>
<feature type="domain" description="PAS" evidence="12">
    <location>
        <begin position="365"/>
        <end position="435"/>
    </location>
</feature>
<accession>K9W9Q9</accession>
<gene>
    <name evidence="14" type="ORF">Mic7113_0593</name>
</gene>
<dbReference type="CDD" id="cd00130">
    <property type="entry name" value="PAS"/>
    <property type="match status" value="2"/>
</dbReference>
<dbReference type="OrthoDB" id="9815750at2"/>
<dbReference type="GO" id="GO:0000155">
    <property type="term" value="F:phosphorelay sensor kinase activity"/>
    <property type="evidence" value="ECO:0007669"/>
    <property type="project" value="InterPro"/>
</dbReference>
<dbReference type="InterPro" id="IPR003018">
    <property type="entry name" value="GAF"/>
</dbReference>
<evidence type="ECO:0000259" key="11">
    <source>
        <dbReference type="PROSITE" id="PS50109"/>
    </source>
</evidence>
<dbReference type="SUPFAM" id="SSF55785">
    <property type="entry name" value="PYP-like sensor domain (PAS domain)"/>
    <property type="match status" value="2"/>
</dbReference>
<evidence type="ECO:0000256" key="10">
    <source>
        <dbReference type="SAM" id="MobiDB-lite"/>
    </source>
</evidence>
<dbReference type="RefSeq" id="WP_015180673.1">
    <property type="nucleotide sequence ID" value="NC_019738.1"/>
</dbReference>
<dbReference type="PRINTS" id="PR00344">
    <property type="entry name" value="BCTRLSENSOR"/>
</dbReference>
<dbReference type="Gene3D" id="3.30.565.10">
    <property type="entry name" value="Histidine kinase-like ATPase, C-terminal domain"/>
    <property type="match status" value="1"/>
</dbReference>
<dbReference type="SMART" id="SM00388">
    <property type="entry name" value="HisKA"/>
    <property type="match status" value="1"/>
</dbReference>
<feature type="domain" description="Histidine kinase" evidence="11">
    <location>
        <begin position="720"/>
        <end position="1034"/>
    </location>
</feature>
<keyword evidence="9" id="KW-0175">Coiled coil</keyword>
<dbReference type="PROSITE" id="PS50109">
    <property type="entry name" value="HIS_KIN"/>
    <property type="match status" value="1"/>
</dbReference>
<dbReference type="PROSITE" id="PS50113">
    <property type="entry name" value="PAC"/>
    <property type="match status" value="2"/>
</dbReference>
<dbReference type="InterPro" id="IPR003661">
    <property type="entry name" value="HisK_dim/P_dom"/>
</dbReference>
<feature type="coiled-coil region" evidence="9">
    <location>
        <begin position="681"/>
        <end position="711"/>
    </location>
</feature>
<evidence type="ECO:0000313" key="15">
    <source>
        <dbReference type="Proteomes" id="UP000010471"/>
    </source>
</evidence>
<dbReference type="SMART" id="SM00387">
    <property type="entry name" value="HATPase_c"/>
    <property type="match status" value="1"/>
</dbReference>
<dbReference type="InterPro" id="IPR013767">
    <property type="entry name" value="PAS_fold"/>
</dbReference>
<dbReference type="GO" id="GO:0006355">
    <property type="term" value="P:regulation of DNA-templated transcription"/>
    <property type="evidence" value="ECO:0007669"/>
    <property type="project" value="InterPro"/>
</dbReference>
<sequence length="1044" mass="117898">MQLEGQPSVFANLELFSAFVEHMPAAVAMLDCELRYLLTSRRWLSDYALENQDLVGREYYKIFPLFLHEQGRVSPPHSSPCGLSFENTSSNDSNSLTPLPSWTKTPVISSTSFHWLERWRKIFALSLAGETQRGDSAYFIKPDGSRQRVKWEIQPWRTRNGEIGGIMISTEFQESPSIAEVPDCESEPSYCRFRETATQGIWGTGSLSNTIEQLQQEIAERQQAQALQQESEERYRSLIAAMAEGIILQDANGIIRTCNAAAERILGVSADQLLGRTLMESHWLIITEEGEAISQEEHPLHLTLRTGQSFTDVIIGLYKPDSSLTWLSLNSQPLFRPQETTPYSAVVSLIDITKRKQIGAALRESEERFRATFEQAAVGITHAELDGSFVRVNQKFCDIVGYTREDILQRTLQDITHPEDREVDRKYLRSLLIGEIETYSLEKRYLRQDGEAIWVEITASLVHTPQGNSAAGRITLLPQYFLCVVQDISDRKAAEAALRNSEAKLRQRAQREELLNRLSNQIRRSLDLNTILETAVREIRHLLQIDRCQFAWYYADERRSYWEVVKEARNLDCAERTGRYPADLIGPLNQRLLNLEILRIDDVETIGDPIFQSFIRSFSCTSVLSLPMQTPSGTIGVINCIHTQEARPWTDWELELLQAVKAQLLIAIKQAELYAASRRSTQEAQEKATQLQQTLHELQRTQAQLIQSEKMSSLGQLVAGVAHEINNPVNFIYGNLIHAQGYFQELLGLLSLYRATYPHPPGMIQDYIEAIDLDFLMTDLTQLQDSMKIGAERIREIVRSLRTFSRLDESESKQVDIHSGIESTLMILQNRLKGKPGCPAISVIKQYGNLPLVECYPGQLNQVFMNLLTNAIDAVDEKSRCQSSQAHGTQEESIIHPPPTITITTGIVLTDKQEDHSLSEEERSKEEGDMEYCQANCFASPLLSCKNLNSSVHSPTISPTHVFICIADNGIGMTQKTQQQLFDPFFTTKAVGKGTGLGLAISYQIIVEKHGGDLRCNSALGDGAEFVIEIPIKHHQRQSQLSHK</sequence>
<dbReference type="InterPro" id="IPR036097">
    <property type="entry name" value="HisK_dim/P_sf"/>
</dbReference>
<dbReference type="Gene3D" id="3.30.450.40">
    <property type="match status" value="1"/>
</dbReference>
<evidence type="ECO:0000256" key="8">
    <source>
        <dbReference type="ARBA" id="ARBA00023012"/>
    </source>
</evidence>
<evidence type="ECO:0000256" key="3">
    <source>
        <dbReference type="ARBA" id="ARBA00022553"/>
    </source>
</evidence>
<feature type="domain" description="PAC" evidence="13">
    <location>
        <begin position="311"/>
        <end position="364"/>
    </location>
</feature>
<dbReference type="SUPFAM" id="SSF55874">
    <property type="entry name" value="ATPase domain of HSP90 chaperone/DNA topoisomerase II/histidine kinase"/>
    <property type="match status" value="1"/>
</dbReference>
<dbReference type="NCBIfam" id="TIGR00229">
    <property type="entry name" value="sensory_box"/>
    <property type="match status" value="2"/>
</dbReference>
<feature type="domain" description="PAS" evidence="12">
    <location>
        <begin position="231"/>
        <end position="307"/>
    </location>
</feature>
<evidence type="ECO:0000259" key="13">
    <source>
        <dbReference type="PROSITE" id="PS50113"/>
    </source>
</evidence>
<dbReference type="GO" id="GO:0005524">
    <property type="term" value="F:ATP binding"/>
    <property type="evidence" value="ECO:0007669"/>
    <property type="project" value="UniProtKB-KW"/>
</dbReference>
<evidence type="ECO:0000256" key="2">
    <source>
        <dbReference type="ARBA" id="ARBA00012438"/>
    </source>
</evidence>
<evidence type="ECO:0000259" key="12">
    <source>
        <dbReference type="PROSITE" id="PS50112"/>
    </source>
</evidence>
<organism evidence="14 15">
    <name type="scientific">Allocoleopsis franciscana PCC 7113</name>
    <dbReference type="NCBI Taxonomy" id="1173027"/>
    <lineage>
        <taxon>Bacteria</taxon>
        <taxon>Bacillati</taxon>
        <taxon>Cyanobacteriota</taxon>
        <taxon>Cyanophyceae</taxon>
        <taxon>Coleofasciculales</taxon>
        <taxon>Coleofasciculaceae</taxon>
        <taxon>Allocoleopsis</taxon>
        <taxon>Allocoleopsis franciscana</taxon>
    </lineage>
</organism>
<dbReference type="PANTHER" id="PTHR43065:SF50">
    <property type="entry name" value="HISTIDINE KINASE"/>
    <property type="match status" value="1"/>
</dbReference>
<dbReference type="SUPFAM" id="SSF55781">
    <property type="entry name" value="GAF domain-like"/>
    <property type="match status" value="1"/>
</dbReference>
<dbReference type="Gene3D" id="3.30.450.20">
    <property type="entry name" value="PAS domain"/>
    <property type="match status" value="3"/>
</dbReference>
<dbReference type="STRING" id="1173027.Mic7113_0593"/>
<evidence type="ECO:0000256" key="6">
    <source>
        <dbReference type="ARBA" id="ARBA00022777"/>
    </source>
</evidence>
<dbReference type="Gene3D" id="1.10.287.130">
    <property type="match status" value="1"/>
</dbReference>
<keyword evidence="15" id="KW-1185">Reference proteome</keyword>
<dbReference type="InterPro" id="IPR000014">
    <property type="entry name" value="PAS"/>
</dbReference>
<dbReference type="InterPro" id="IPR013655">
    <property type="entry name" value="PAS_fold_3"/>
</dbReference>
<evidence type="ECO:0000256" key="5">
    <source>
        <dbReference type="ARBA" id="ARBA00022741"/>
    </source>
</evidence>
<dbReference type="eggNOG" id="COG5000">
    <property type="taxonomic scope" value="Bacteria"/>
</dbReference>
<dbReference type="CDD" id="cd00082">
    <property type="entry name" value="HisKA"/>
    <property type="match status" value="1"/>
</dbReference>
<feature type="region of interest" description="Disordered" evidence="10">
    <location>
        <begin position="78"/>
        <end position="98"/>
    </location>
</feature>
<dbReference type="PANTHER" id="PTHR43065">
    <property type="entry name" value="SENSOR HISTIDINE KINASE"/>
    <property type="match status" value="1"/>
</dbReference>
<dbReference type="PROSITE" id="PS50112">
    <property type="entry name" value="PAS"/>
    <property type="match status" value="2"/>
</dbReference>
<dbReference type="InterPro" id="IPR036890">
    <property type="entry name" value="HATPase_C_sf"/>
</dbReference>
<proteinExistence type="predicted"/>
<keyword evidence="4" id="KW-0808">Transferase</keyword>
<dbReference type="HOGENOM" id="CLU_000445_114_39_3"/>
<dbReference type="InterPro" id="IPR029016">
    <property type="entry name" value="GAF-like_dom_sf"/>
</dbReference>
<keyword evidence="7" id="KW-0067">ATP-binding</keyword>
<dbReference type="InterPro" id="IPR035965">
    <property type="entry name" value="PAS-like_dom_sf"/>
</dbReference>
<dbReference type="KEGG" id="mic:Mic7113_0593"/>
<dbReference type="InterPro" id="IPR000700">
    <property type="entry name" value="PAS-assoc_C"/>
</dbReference>
<dbReference type="Pfam" id="PF01590">
    <property type="entry name" value="GAF"/>
    <property type="match status" value="1"/>
</dbReference>
<feature type="coiled-coil region" evidence="9">
    <location>
        <begin position="207"/>
        <end position="234"/>
    </location>
</feature>
<evidence type="ECO:0000313" key="14">
    <source>
        <dbReference type="EMBL" id="AFZ16509.1"/>
    </source>
</evidence>
<dbReference type="Pfam" id="PF02518">
    <property type="entry name" value="HATPase_c"/>
    <property type="match status" value="1"/>
</dbReference>
<feature type="domain" description="PAC" evidence="13">
    <location>
        <begin position="439"/>
        <end position="500"/>
    </location>
</feature>
<dbReference type="SMART" id="SM00086">
    <property type="entry name" value="PAC"/>
    <property type="match status" value="2"/>
</dbReference>
<feature type="compositionally biased region" description="Polar residues" evidence="10">
    <location>
        <begin position="85"/>
        <end position="98"/>
    </location>
</feature>
<dbReference type="eggNOG" id="COG2203">
    <property type="taxonomic scope" value="Bacteria"/>
</dbReference>
<evidence type="ECO:0000256" key="4">
    <source>
        <dbReference type="ARBA" id="ARBA00022679"/>
    </source>
</evidence>
<dbReference type="SMART" id="SM00065">
    <property type="entry name" value="GAF"/>
    <property type="match status" value="1"/>
</dbReference>
<dbReference type="SUPFAM" id="SSF47384">
    <property type="entry name" value="Homodimeric domain of signal transducing histidine kinase"/>
    <property type="match status" value="1"/>
</dbReference>
<keyword evidence="6" id="KW-0418">Kinase</keyword>
<dbReference type="Proteomes" id="UP000010471">
    <property type="component" value="Chromosome"/>
</dbReference>
<comment type="catalytic activity">
    <reaction evidence="1">
        <text>ATP + protein L-histidine = ADP + protein N-phospho-L-histidine.</text>
        <dbReference type="EC" id="2.7.13.3"/>
    </reaction>
</comment>
<dbReference type="InterPro" id="IPR003594">
    <property type="entry name" value="HATPase_dom"/>
</dbReference>
<dbReference type="SMART" id="SM00091">
    <property type="entry name" value="PAS"/>
    <property type="match status" value="3"/>
</dbReference>
<dbReference type="AlphaFoldDB" id="K9W9Q9"/>
<evidence type="ECO:0000256" key="7">
    <source>
        <dbReference type="ARBA" id="ARBA00022840"/>
    </source>
</evidence>